<dbReference type="EMBL" id="AFAY01000035">
    <property type="protein sequence ID" value="EGF10492.1"/>
    <property type="molecule type" value="Genomic_DNA"/>
</dbReference>
<organism evidence="1 2">
    <name type="scientific">Neisseria bacilliformis ATCC BAA-1200</name>
    <dbReference type="NCBI Taxonomy" id="888742"/>
    <lineage>
        <taxon>Bacteria</taxon>
        <taxon>Pseudomonadati</taxon>
        <taxon>Pseudomonadota</taxon>
        <taxon>Betaproteobacteria</taxon>
        <taxon>Neisseriales</taxon>
        <taxon>Neisseriaceae</taxon>
        <taxon>Neisseria</taxon>
    </lineage>
</organism>
<evidence type="ECO:0000313" key="1">
    <source>
        <dbReference type="EMBL" id="EGF10492.1"/>
    </source>
</evidence>
<sequence>MQNLDNIDNNAQLTIAELETSAARKRRGLTRLSASQIRRLESRGLFPQSRQITGTRSRFYVAGEIKAWLQQQAEGQA</sequence>
<dbReference type="OrthoDB" id="8606179at2"/>
<reference evidence="1 2" key="1">
    <citation type="submission" date="2011-02" db="EMBL/GenBank/DDBJ databases">
        <authorList>
            <person name="Muzny D."/>
            <person name="Qin X."/>
            <person name="Deng J."/>
            <person name="Jiang H."/>
            <person name="Liu Y."/>
            <person name="Qu J."/>
            <person name="Song X.-Z."/>
            <person name="Zhang L."/>
            <person name="Thornton R."/>
            <person name="Coyle M."/>
            <person name="Francisco L."/>
            <person name="Jackson L."/>
            <person name="Javaid M."/>
            <person name="Korchina V."/>
            <person name="Kovar C."/>
            <person name="Mata R."/>
            <person name="Mathew T."/>
            <person name="Ngo R."/>
            <person name="Nguyen L."/>
            <person name="Nguyen N."/>
            <person name="Okwuonu G."/>
            <person name="Ongeri F."/>
            <person name="Pham C."/>
            <person name="Simmons D."/>
            <person name="Wilczek-Boney K."/>
            <person name="Hale W."/>
            <person name="Jakkamsetti A."/>
            <person name="Pham P."/>
            <person name="Ruth R."/>
            <person name="San Lucas F."/>
            <person name="Warren J."/>
            <person name="Zhang J."/>
            <person name="Zhao Z."/>
            <person name="Zhou C."/>
            <person name="Zhu D."/>
            <person name="Lee S."/>
            <person name="Bess C."/>
            <person name="Blankenburg K."/>
            <person name="Forbes L."/>
            <person name="Fu Q."/>
            <person name="Gubbala S."/>
            <person name="Hirani K."/>
            <person name="Jayaseelan J.C."/>
            <person name="Lara F."/>
            <person name="Munidasa M."/>
            <person name="Palculict T."/>
            <person name="Patil S."/>
            <person name="Pu L.-L."/>
            <person name="Saada N."/>
            <person name="Tang L."/>
            <person name="Weissenberger G."/>
            <person name="Zhu Y."/>
            <person name="Hemphill L."/>
            <person name="Shang Y."/>
            <person name="Youmans B."/>
            <person name="Ayvaz T."/>
            <person name="Ross M."/>
            <person name="Santibanez J."/>
            <person name="Aqrawi P."/>
            <person name="Gross S."/>
            <person name="Joshi V."/>
            <person name="Fowler G."/>
            <person name="Nazareth L."/>
            <person name="Reid J."/>
            <person name="Worley K."/>
            <person name="Petrosino J."/>
            <person name="Highlander S."/>
            <person name="Gibbs R."/>
        </authorList>
    </citation>
    <scope>NUCLEOTIDE SEQUENCE [LARGE SCALE GENOMIC DNA]</scope>
    <source>
        <strain evidence="1 2">ATCC BAA-1200</strain>
    </source>
</reference>
<dbReference type="InterPro" id="IPR010260">
    <property type="entry name" value="AlpA"/>
</dbReference>
<dbReference type="Proteomes" id="UP000004105">
    <property type="component" value="Unassembled WGS sequence"/>
</dbReference>
<dbReference type="HOGENOM" id="CLU_2618377_0_0_4"/>
<dbReference type="Pfam" id="PF05930">
    <property type="entry name" value="Phage_AlpA"/>
    <property type="match status" value="1"/>
</dbReference>
<proteinExistence type="predicted"/>
<accession>F2BD96</accession>
<comment type="caution">
    <text evidence="1">The sequence shown here is derived from an EMBL/GenBank/DDBJ whole genome shotgun (WGS) entry which is preliminary data.</text>
</comment>
<dbReference type="RefSeq" id="WP_007342708.1">
    <property type="nucleotide sequence ID" value="NZ_GL878494.1"/>
</dbReference>
<keyword evidence="2" id="KW-1185">Reference proteome</keyword>
<name>F2BD96_9NEIS</name>
<gene>
    <name evidence="1" type="ORF">HMPREF9123_1702</name>
</gene>
<evidence type="ECO:0000313" key="2">
    <source>
        <dbReference type="Proteomes" id="UP000004105"/>
    </source>
</evidence>
<protein>
    <submittedName>
        <fullName evidence="1">Uncharacterized protein</fullName>
    </submittedName>
</protein>
<dbReference type="AlphaFoldDB" id="F2BD96"/>